<evidence type="ECO:0000313" key="2">
    <source>
        <dbReference type="Proteomes" id="UP000318384"/>
    </source>
</evidence>
<dbReference type="AlphaFoldDB" id="A0A517WTN0"/>
<evidence type="ECO:0000313" key="1">
    <source>
        <dbReference type="EMBL" id="QDU08606.1"/>
    </source>
</evidence>
<reference evidence="1 2" key="1">
    <citation type="submission" date="2019-03" db="EMBL/GenBank/DDBJ databases">
        <title>Deep-cultivation of Planctomycetes and their phenomic and genomic characterization uncovers novel biology.</title>
        <authorList>
            <person name="Wiegand S."/>
            <person name="Jogler M."/>
            <person name="Boedeker C."/>
            <person name="Pinto D."/>
            <person name="Vollmers J."/>
            <person name="Rivas-Marin E."/>
            <person name="Kohn T."/>
            <person name="Peeters S.H."/>
            <person name="Heuer A."/>
            <person name="Rast P."/>
            <person name="Oberbeckmann S."/>
            <person name="Bunk B."/>
            <person name="Jeske O."/>
            <person name="Meyerdierks A."/>
            <person name="Storesund J.E."/>
            <person name="Kallscheuer N."/>
            <person name="Luecker S."/>
            <person name="Lage O.M."/>
            <person name="Pohl T."/>
            <person name="Merkel B.J."/>
            <person name="Hornburger P."/>
            <person name="Mueller R.-W."/>
            <person name="Bruemmer F."/>
            <person name="Labrenz M."/>
            <person name="Spormann A.M."/>
            <person name="Op den Camp H."/>
            <person name="Overmann J."/>
            <person name="Amann R."/>
            <person name="Jetten M.S.M."/>
            <person name="Mascher T."/>
            <person name="Medema M.H."/>
            <person name="Devos D.P."/>
            <person name="Kaster A.-K."/>
            <person name="Ovreas L."/>
            <person name="Rohde M."/>
            <person name="Galperin M.Y."/>
            <person name="Jogler C."/>
        </authorList>
    </citation>
    <scope>NUCLEOTIDE SEQUENCE [LARGE SCALE GENOMIC DNA]</scope>
    <source>
        <strain evidence="1 2">V202</strain>
    </source>
</reference>
<organism evidence="1 2">
    <name type="scientific">Gimesia aquarii</name>
    <dbReference type="NCBI Taxonomy" id="2527964"/>
    <lineage>
        <taxon>Bacteria</taxon>
        <taxon>Pseudomonadati</taxon>
        <taxon>Planctomycetota</taxon>
        <taxon>Planctomycetia</taxon>
        <taxon>Planctomycetales</taxon>
        <taxon>Planctomycetaceae</taxon>
        <taxon>Gimesia</taxon>
    </lineage>
</organism>
<accession>A0A517WTN0</accession>
<sequence length="151" mass="17523">MFVSPLFQRGLVLLQWFYHVERHTAVKRNLCALMSQKWYKNAFWFPLRLWKACSNGVTRYEAFGTGSRFSGENVEKSARVQVKKLKWYAVFSHRKKAPRARDAESGSFENGALVSSAKISTGNKEITICEDYRKCQPTFLFPFGLSLDRIR</sequence>
<gene>
    <name evidence="1" type="ORF">V202x_19750</name>
</gene>
<name>A0A517WTN0_9PLAN</name>
<proteinExistence type="predicted"/>
<dbReference type="EMBL" id="CP037422">
    <property type="protein sequence ID" value="QDU08606.1"/>
    <property type="molecule type" value="Genomic_DNA"/>
</dbReference>
<dbReference type="Proteomes" id="UP000318384">
    <property type="component" value="Chromosome"/>
</dbReference>
<protein>
    <submittedName>
        <fullName evidence="1">Uncharacterized protein</fullName>
    </submittedName>
</protein>
<keyword evidence="2" id="KW-1185">Reference proteome</keyword>